<keyword evidence="1" id="KW-0812">Transmembrane</keyword>
<keyword evidence="1" id="KW-1133">Transmembrane helix</keyword>
<dbReference type="Pfam" id="PF23357">
    <property type="entry name" value="DUF7088"/>
    <property type="match status" value="1"/>
</dbReference>
<feature type="transmembrane region" description="Helical" evidence="1">
    <location>
        <begin position="37"/>
        <end position="55"/>
    </location>
</feature>
<accession>A0A1F7S129</accession>
<evidence type="ECO:0000256" key="1">
    <source>
        <dbReference type="SAM" id="Phobius"/>
    </source>
</evidence>
<feature type="non-terminal residue" evidence="4">
    <location>
        <position position="495"/>
    </location>
</feature>
<dbReference type="InterPro" id="IPR019196">
    <property type="entry name" value="ABC_transp_unknown"/>
</dbReference>
<feature type="transmembrane region" description="Helical" evidence="1">
    <location>
        <begin position="67"/>
        <end position="87"/>
    </location>
</feature>
<dbReference type="Proteomes" id="UP000179266">
    <property type="component" value="Unassembled WGS sequence"/>
</dbReference>
<gene>
    <name evidence="4" type="ORF">A2161_18495</name>
</gene>
<dbReference type="AlphaFoldDB" id="A0A1F7S129"/>
<feature type="domain" description="ABC-type uncharacterised transport system" evidence="2">
    <location>
        <begin position="210"/>
        <end position="457"/>
    </location>
</feature>
<evidence type="ECO:0000259" key="2">
    <source>
        <dbReference type="Pfam" id="PF09822"/>
    </source>
</evidence>
<evidence type="ECO:0000313" key="5">
    <source>
        <dbReference type="Proteomes" id="UP000179266"/>
    </source>
</evidence>
<organism evidence="4 5">
    <name type="scientific">Candidatus Schekmanbacteria bacterium RBG_13_48_7</name>
    <dbReference type="NCBI Taxonomy" id="1817878"/>
    <lineage>
        <taxon>Bacteria</taxon>
        <taxon>Candidatus Schekmaniibacteriota</taxon>
    </lineage>
</organism>
<proteinExistence type="predicted"/>
<dbReference type="Pfam" id="PF09822">
    <property type="entry name" value="ABC_transp_aux"/>
    <property type="match status" value="1"/>
</dbReference>
<feature type="transmembrane region" description="Helical" evidence="1">
    <location>
        <begin position="7"/>
        <end position="25"/>
    </location>
</feature>
<comment type="caution">
    <text evidence="4">The sequence shown here is derived from an EMBL/GenBank/DDBJ whole genome shotgun (WGS) entry which is preliminary data.</text>
</comment>
<dbReference type="EMBL" id="MGDD01000070">
    <property type="protein sequence ID" value="OGL47522.1"/>
    <property type="molecule type" value="Genomic_DNA"/>
</dbReference>
<dbReference type="Gene3D" id="3.40.30.10">
    <property type="entry name" value="Glutaredoxin"/>
    <property type="match status" value="1"/>
</dbReference>
<evidence type="ECO:0000313" key="4">
    <source>
        <dbReference type="EMBL" id="OGL47522.1"/>
    </source>
</evidence>
<keyword evidence="1" id="KW-0472">Membrane</keyword>
<reference evidence="4 5" key="1">
    <citation type="journal article" date="2016" name="Nat. Commun.">
        <title>Thousands of microbial genomes shed light on interconnected biogeochemical processes in an aquifer system.</title>
        <authorList>
            <person name="Anantharaman K."/>
            <person name="Brown C.T."/>
            <person name="Hug L.A."/>
            <person name="Sharon I."/>
            <person name="Castelle C.J."/>
            <person name="Probst A.J."/>
            <person name="Thomas B.C."/>
            <person name="Singh A."/>
            <person name="Wilkins M.J."/>
            <person name="Karaoz U."/>
            <person name="Brodie E.L."/>
            <person name="Williams K.H."/>
            <person name="Hubbard S.S."/>
            <person name="Banfield J.F."/>
        </authorList>
    </citation>
    <scope>NUCLEOTIDE SEQUENCE [LARGE SCALE GENOMIC DNA]</scope>
</reference>
<name>A0A1F7S129_9BACT</name>
<evidence type="ECO:0000259" key="3">
    <source>
        <dbReference type="Pfam" id="PF23357"/>
    </source>
</evidence>
<sequence length="495" mass="55645">MNELKKFSGAIGIVVLLISMLVSMVKPEFEKYCSIGYGVGFVLMILYIIANYRFLKKQFSGRSAKYGSYMVFNIVLVIFIVGFINAITIRHSKQWDLTENKRFTLADQSVKVLKNLKNDVTAFCFFTDALPVRPQVESLLNQYRHENPMFKIEFIDPRKNPSLAEQHQITKDGTIALVMGSKTERITYPDATTEESITNALVKITRSGTKTVYFSTGHGEKGINDDGENGFSYARKQIEALNYQIKELVLAQQEKVPDDCSILVIAGPTTDFFDAELDIIKKFIDKPGNVIFMINPGEFPKLIGFLNKYGVTLKNTMIIDKVSRVFGGDYLMPLVSTYTEHPISKNLAGWMTFFPIARSVEINPELPKNIKLEKICETSVQSWAETNLEMLEQKQAMYDEGADIAGPIALAVAVTITVNKDDSSVDDSTDDSESKKNTEAQLLIFGDADFADNSYYELQKNGDLFMNSISFLAEEKDLIAIRPKKPNSEPLILTK</sequence>
<protein>
    <submittedName>
        <fullName evidence="4">Uncharacterized protein</fullName>
    </submittedName>
</protein>
<feature type="domain" description="DUF7088" evidence="3">
    <location>
        <begin position="99"/>
        <end position="191"/>
    </location>
</feature>
<dbReference type="InterPro" id="IPR055396">
    <property type="entry name" value="DUF7088"/>
</dbReference>